<dbReference type="InterPro" id="IPR008271">
    <property type="entry name" value="Ser/Thr_kinase_AS"/>
</dbReference>
<gene>
    <name evidence="2" type="ORF">Salat_2467600</name>
</gene>
<comment type="caution">
    <text evidence="2">The sequence shown here is derived from an EMBL/GenBank/DDBJ whole genome shotgun (WGS) entry which is preliminary data.</text>
</comment>
<proteinExistence type="predicted"/>
<name>A0AAE2CBW6_9LAMI</name>
<dbReference type="AlphaFoldDB" id="A0AAE2CBW6"/>
<dbReference type="Proteomes" id="UP001293254">
    <property type="component" value="Unassembled WGS sequence"/>
</dbReference>
<keyword evidence="3" id="KW-1185">Reference proteome</keyword>
<dbReference type="InterPro" id="IPR011009">
    <property type="entry name" value="Kinase-like_dom_sf"/>
</dbReference>
<dbReference type="FunFam" id="1.10.510.10:FF:000284">
    <property type="entry name" value="Putative receptor-like serine/threonine-protein kinase"/>
    <property type="match status" value="1"/>
</dbReference>
<dbReference type="PANTHER" id="PTHR47987">
    <property type="entry name" value="OS08G0249100 PROTEIN"/>
    <property type="match status" value="1"/>
</dbReference>
<keyword evidence="2" id="KW-0675">Receptor</keyword>
<evidence type="ECO:0000313" key="3">
    <source>
        <dbReference type="Proteomes" id="UP001293254"/>
    </source>
</evidence>
<dbReference type="InterPro" id="IPR000719">
    <property type="entry name" value="Prot_kinase_dom"/>
</dbReference>
<dbReference type="SMART" id="SM00220">
    <property type="entry name" value="S_TKc"/>
    <property type="match status" value="1"/>
</dbReference>
<dbReference type="PROSITE" id="PS50011">
    <property type="entry name" value="PROTEIN_KINASE_DOM"/>
    <property type="match status" value="1"/>
</dbReference>
<dbReference type="EMBL" id="JACGWO010000010">
    <property type="protein sequence ID" value="KAK4416421.1"/>
    <property type="molecule type" value="Genomic_DNA"/>
</dbReference>
<dbReference type="GO" id="GO:0005524">
    <property type="term" value="F:ATP binding"/>
    <property type="evidence" value="ECO:0007669"/>
    <property type="project" value="InterPro"/>
</dbReference>
<evidence type="ECO:0000313" key="2">
    <source>
        <dbReference type="EMBL" id="KAK4416421.1"/>
    </source>
</evidence>
<dbReference type="PROSITE" id="PS00108">
    <property type="entry name" value="PROTEIN_KINASE_ST"/>
    <property type="match status" value="1"/>
</dbReference>
<protein>
    <submittedName>
        <fullName evidence="2">Receptor-like serine/threonine-protein kinase</fullName>
    </submittedName>
</protein>
<dbReference type="SUPFAM" id="SSF56112">
    <property type="entry name" value="Protein kinase-like (PK-like)"/>
    <property type="match status" value="1"/>
</dbReference>
<organism evidence="2 3">
    <name type="scientific">Sesamum alatum</name>
    <dbReference type="NCBI Taxonomy" id="300844"/>
    <lineage>
        <taxon>Eukaryota</taxon>
        <taxon>Viridiplantae</taxon>
        <taxon>Streptophyta</taxon>
        <taxon>Embryophyta</taxon>
        <taxon>Tracheophyta</taxon>
        <taxon>Spermatophyta</taxon>
        <taxon>Magnoliopsida</taxon>
        <taxon>eudicotyledons</taxon>
        <taxon>Gunneridae</taxon>
        <taxon>Pentapetalae</taxon>
        <taxon>asterids</taxon>
        <taxon>lamiids</taxon>
        <taxon>Lamiales</taxon>
        <taxon>Pedaliaceae</taxon>
        <taxon>Sesamum</taxon>
    </lineage>
</organism>
<dbReference type="Gene3D" id="3.30.200.20">
    <property type="entry name" value="Phosphorylase Kinase, domain 1"/>
    <property type="match status" value="1"/>
</dbReference>
<reference evidence="2" key="2">
    <citation type="journal article" date="2024" name="Plant">
        <title>Genomic evolution and insights into agronomic trait innovations of Sesamum species.</title>
        <authorList>
            <person name="Miao H."/>
            <person name="Wang L."/>
            <person name="Qu L."/>
            <person name="Liu H."/>
            <person name="Sun Y."/>
            <person name="Le M."/>
            <person name="Wang Q."/>
            <person name="Wei S."/>
            <person name="Zheng Y."/>
            <person name="Lin W."/>
            <person name="Duan Y."/>
            <person name="Cao H."/>
            <person name="Xiong S."/>
            <person name="Wang X."/>
            <person name="Wei L."/>
            <person name="Li C."/>
            <person name="Ma Q."/>
            <person name="Ju M."/>
            <person name="Zhao R."/>
            <person name="Li G."/>
            <person name="Mu C."/>
            <person name="Tian Q."/>
            <person name="Mei H."/>
            <person name="Zhang T."/>
            <person name="Gao T."/>
            <person name="Zhang H."/>
        </authorList>
    </citation>
    <scope>NUCLEOTIDE SEQUENCE</scope>
    <source>
        <strain evidence="2">3651</strain>
    </source>
</reference>
<reference evidence="2" key="1">
    <citation type="submission" date="2020-06" db="EMBL/GenBank/DDBJ databases">
        <authorList>
            <person name="Li T."/>
            <person name="Hu X."/>
            <person name="Zhang T."/>
            <person name="Song X."/>
            <person name="Zhang H."/>
            <person name="Dai N."/>
            <person name="Sheng W."/>
            <person name="Hou X."/>
            <person name="Wei L."/>
        </authorList>
    </citation>
    <scope>NUCLEOTIDE SEQUENCE</scope>
    <source>
        <strain evidence="2">3651</strain>
        <tissue evidence="2">Leaf</tissue>
    </source>
</reference>
<keyword evidence="2" id="KW-0418">Kinase</keyword>
<accession>A0AAE2CBW6</accession>
<dbReference type="Gene3D" id="1.10.510.10">
    <property type="entry name" value="Transferase(Phosphotransferase) domain 1"/>
    <property type="match status" value="1"/>
</dbReference>
<feature type="domain" description="Protein kinase" evidence="1">
    <location>
        <begin position="190"/>
        <end position="471"/>
    </location>
</feature>
<dbReference type="Pfam" id="PF00069">
    <property type="entry name" value="Pkinase"/>
    <property type="match status" value="1"/>
</dbReference>
<dbReference type="InterPro" id="IPR046958">
    <property type="entry name" value="RBK1/2/STUNTED"/>
</dbReference>
<evidence type="ECO:0000259" key="1">
    <source>
        <dbReference type="PROSITE" id="PS50011"/>
    </source>
</evidence>
<keyword evidence="2" id="KW-0808">Transferase</keyword>
<dbReference type="FunFam" id="3.30.200.20:FF:000482">
    <property type="entry name" value="probable serine/threonine-protein kinase PBL7"/>
    <property type="match status" value="1"/>
</dbReference>
<dbReference type="GO" id="GO:0004672">
    <property type="term" value="F:protein kinase activity"/>
    <property type="evidence" value="ECO:0007669"/>
    <property type="project" value="InterPro"/>
</dbReference>
<sequence length="522" mass="58066">MGLSRNSCTNSVEPPHASFSSKSHALCATSSDHDGFCETCEFDDYEVKFKSLLYKMIWDFGLGCVIPRRQWRRSGENEEKGGVCGGCNPEHNKAWLLAESGGCGAEEPHSVHSSFRFSFCSQVELESMTVNNSSSATVLMVNLDNDLLSDSKSRELKWRRIESLERSISPVANSLIRFSYSEILSATKRFSNGRVLGRGALSCVFRGRVGILRTAVAIKRLDKEDKESSKAFCRELMIASSLHNRYIVPLVGFCIDAEEGLFLVYKYVSGGSLERFLHEKKGGAGLSWSARYKVAMGIAEAIEYLHSGTDRCVVHRDIKPSNILISSKKTPKLCDFGLATWTPAPSVPFLCKTVKGTFGYIAPEYFQHGKVSDKTDIYAFGVVLLELITGRKPIESERGPGEENLVLWVKPLLEQGGIEKLLDPRLTFTQKNSEQIARMVRAATACINNEESRRPGMAEIVRILRGKEPGGLNRKKAVLPGNGNVNDSYPQSLKRTKSEMKSHFALAMLGVEFEDDDHLYCR</sequence>
<dbReference type="PANTHER" id="PTHR47987:SF37">
    <property type="entry name" value="PROTEIN KINASE DOMAIN-CONTAINING PROTEIN"/>
    <property type="match status" value="1"/>
</dbReference>